<dbReference type="InterPro" id="IPR002890">
    <property type="entry name" value="MG2"/>
</dbReference>
<gene>
    <name evidence="5" type="ORF">DSL64_18920</name>
</gene>
<dbReference type="InterPro" id="IPR041246">
    <property type="entry name" value="Bact_MG10"/>
</dbReference>
<evidence type="ECO:0000313" key="5">
    <source>
        <dbReference type="EMBL" id="REA59033.1"/>
    </source>
</evidence>
<dbReference type="Pfam" id="PF01835">
    <property type="entry name" value="MG2"/>
    <property type="match status" value="1"/>
</dbReference>
<dbReference type="SUPFAM" id="SSF48239">
    <property type="entry name" value="Terpenoid cyclases/Protein prenyltransferases"/>
    <property type="match status" value="1"/>
</dbReference>
<proteinExistence type="inferred from homology"/>
<dbReference type="Pfam" id="PF00207">
    <property type="entry name" value="A2M"/>
    <property type="match status" value="1"/>
</dbReference>
<sequence>MKQRPPYTSLLIFFLLYILSNHINAQNLATTYHSQWKQVEDHLSKGLPGSALEEVKKIYQAAKKENDQVQMIKATVYMANLQNENRENNAVLSIAELEKEIKESKEPAKSILNSLLATSYYQYFQNNRWQLYQRTQTIDFKKDDITTWGIDDFHTKISKLYIQSLRDEKLLQQTKLENYDAIITKGNVRKLRPTLFDLLAFKALEYFSSNERDIKKPAYSYEINTASAFDPAADFIHRQFETRDTASLEYKALLIYQKLLAFHANDKEPDALIDADIERLQFVKRKSVHPDTDQLYYISVNHLAEQYASTPAAAQAWYLTGLWHEEKGRKYDAHTDTTNRLERIKASAIFEKILKQNPDTEGGTKAFNMLNIIRAKSFQFQVENVNVPDAPFRALVNYTNVDQLYFRLVKATDKLKTELQNDRNNTFRSSLAGAPSVRSWKQALPDTKDHQKHEVEVKVDALPVGEYFLVASTSENFSDSKSAMGSMLFNVSNISYMSRGNDFFVLDRTSGQPLTGAQVQVWNQIYNNKTYRYTYQKGDAFTTDKNGFFKREDAPNKKGNQNFRLEISYKKDRLFDDNLIHQYYGYGPVEQPDEARFFVFTDRSIYRPGQTVHYKGIAAGKDQVIANEEFSVVLQNANREEVSEVSATTNEYGTFSGKFQLPQGVLNGEFTIVVDDDQEFRFRVEEYKRPKFYVDYEPVKTTYQVNDSVRINGNANAYAGNTISGATVSYRVVRTPRFMYPWFMKRGYFPRQTPMEISHGKTVTDVNGKFSITFPAIPDLTIDKKLDPIFNYTVYADVTDSNGETRSAEKSVSVSYKSILLQMNLPSTLPADSLKTLDIKPENTNGEFVPAYVSVKINKLKAEQRLIRRRYWSRPDQFVMTKAEYIKNFPFDEYDNETDATTWLKEKIAFEKSDSITAGKKFSINNKLTPGFYQIEIQTKDKDGEEVKLLTNIELTDPGSKQLSDTKYLWTEGSKPIEPGQKTTVKLGTSADNLFIVHGLTKISTEQNTDYSFLKLNKEKRSFDFTATEEDRGGYGLTYMFVKHNRFYEFNDKINVPWTNKDLKIEYTTFRDKTLPGSDEKWKVKISGYKKDKVAAEMLASMYDASLDQFYAHNWVKPNVWSIYNNHQFWSSNENFGFGNANVFSAQGTKYKTYDKIYDQLIEPANTGTNIRLSGVNRMAKGSVLQAAPAPAGFARDESVVNTVLWVEPEAQSKIAEIAIKDEEAPETDQPDASVSIKTPQIRKNFNETAFWLPDLHTNEAGEIEFSFTLPEALTRWKFQALTHTKDLAFGYSSKEIVTQKDLMVQPNAPRFLREGDQIEFSSKIANLTDKALTGTVTFQLFDTETDSPIDDLFGNTVKSLPFTAQPKQSTAVQFPVSVPKNFTQTVTWRITAKAGSVSDGEENVLPVLPNRMLVTESLPLTVRGTESKSFKFEKLINSGKSATLTQHALTIEYTSNPVWYAVQALPYLMEYPYDCSEQTWNRYYANALAAHIANSSPKIAKVFENWRTADTTALLSNLQKNEELKSVLLEETPWVLEGKSESEQKRNIALLFDLIRMGKEMSLNLEKVKQMQSANGGFVWFKGGPDDRYMTQYIVSGIGHLHKLKAINKDQSAVLKQLLDKAIPYLDLKIKNDYDELIRTKANTKDYMPGAVAVQYLYMRSFFPDYKIAETSRKAVDFFTERSRTTWTKQNKYMQGMIALASHRAKDNATPKAILKSLGETAVRNEELGMYWKSTQSWWWHENPVERQALLIEAFQEAGNDTKTVDDLRTWLLKNKQTNRWESTKATAEACYALLLQGTVWLSVSPEVTIQLGETTIKSSDEKQQAGTGYFKKTIQQEDVKPDMGNIKVNLSKADNGKVTTSWGAVYWQYFEDLDKITFAETPLKIEKKLFIEKNSDTGPVLTPIENNTVLRVGDKIKVRIVLRVDREMEYVHMKDMRASSLEPVNVLSGYKWQGGLGYYESTKDAATNFFFNSLQKGTYVFEYPLFITHEGNFSNGITTIQCMYAPEFTAHSEGVRIEVK</sequence>
<dbReference type="InterPro" id="IPR008930">
    <property type="entry name" value="Terpenoid_cyclase/PrenylTrfase"/>
</dbReference>
<dbReference type="Proteomes" id="UP000256373">
    <property type="component" value="Unassembled WGS sequence"/>
</dbReference>
<feature type="chain" id="PRO_5017758294" evidence="3">
    <location>
        <begin position="26"/>
        <end position="2022"/>
    </location>
</feature>
<feature type="coiled-coil region" evidence="2">
    <location>
        <begin position="52"/>
        <end position="98"/>
    </location>
</feature>
<dbReference type="InterPro" id="IPR051802">
    <property type="entry name" value="YfhM-like"/>
</dbReference>
<keyword evidence="3" id="KW-0732">Signal</keyword>
<organism evidence="5 6">
    <name type="scientific">Dyadobacter luteus</name>
    <dbReference type="NCBI Taxonomy" id="2259619"/>
    <lineage>
        <taxon>Bacteria</taxon>
        <taxon>Pseudomonadati</taxon>
        <taxon>Bacteroidota</taxon>
        <taxon>Cytophagia</taxon>
        <taxon>Cytophagales</taxon>
        <taxon>Spirosomataceae</taxon>
        <taxon>Dyadobacter</taxon>
    </lineage>
</organism>
<evidence type="ECO:0000256" key="2">
    <source>
        <dbReference type="SAM" id="Coils"/>
    </source>
</evidence>
<dbReference type="PANTHER" id="PTHR40094">
    <property type="entry name" value="ALPHA-2-MACROGLOBULIN HOMOLOG"/>
    <property type="match status" value="1"/>
</dbReference>
<protein>
    <submittedName>
        <fullName evidence="5">Alpha-2-macroglobulin</fullName>
    </submittedName>
</protein>
<evidence type="ECO:0000256" key="3">
    <source>
        <dbReference type="SAM" id="SignalP"/>
    </source>
</evidence>
<comment type="caution">
    <text evidence="5">The sequence shown here is derived from an EMBL/GenBank/DDBJ whole genome shotgun (WGS) entry which is preliminary data.</text>
</comment>
<dbReference type="Gene3D" id="1.50.10.20">
    <property type="match status" value="1"/>
</dbReference>
<evidence type="ECO:0000313" key="6">
    <source>
        <dbReference type="Proteomes" id="UP000256373"/>
    </source>
</evidence>
<name>A0A3D8Y7N7_9BACT</name>
<dbReference type="GO" id="GO:0004866">
    <property type="term" value="F:endopeptidase inhibitor activity"/>
    <property type="evidence" value="ECO:0007669"/>
    <property type="project" value="InterPro"/>
</dbReference>
<dbReference type="Gene3D" id="2.60.40.1930">
    <property type="match status" value="1"/>
</dbReference>
<dbReference type="Gene3D" id="2.20.130.20">
    <property type="match status" value="1"/>
</dbReference>
<keyword evidence="2" id="KW-0175">Coiled coil</keyword>
<comment type="similarity">
    <text evidence="1">Belongs to the protease inhibitor I39 (alpha-2-macroglobulin) family. Bacterial alpha-2-macroglobulin subfamily.</text>
</comment>
<accession>A0A3D8Y7N7</accession>
<feature type="signal peptide" evidence="3">
    <location>
        <begin position="1"/>
        <end position="25"/>
    </location>
</feature>
<dbReference type="SMART" id="SM01360">
    <property type="entry name" value="A2M"/>
    <property type="match status" value="1"/>
</dbReference>
<feature type="domain" description="Alpha-2-macroglobulin" evidence="4">
    <location>
        <begin position="1249"/>
        <end position="1339"/>
    </location>
</feature>
<dbReference type="Pfam" id="PF17973">
    <property type="entry name" value="bMG10"/>
    <property type="match status" value="1"/>
</dbReference>
<dbReference type="InterPro" id="IPR001599">
    <property type="entry name" value="Macroglobln_a2"/>
</dbReference>
<keyword evidence="6" id="KW-1185">Reference proteome</keyword>
<evidence type="ECO:0000259" key="4">
    <source>
        <dbReference type="SMART" id="SM01360"/>
    </source>
</evidence>
<evidence type="ECO:0000256" key="1">
    <source>
        <dbReference type="ARBA" id="ARBA00010556"/>
    </source>
</evidence>
<dbReference type="EMBL" id="QNUL01000017">
    <property type="protein sequence ID" value="REA59033.1"/>
    <property type="molecule type" value="Genomic_DNA"/>
</dbReference>
<reference evidence="5 6" key="1">
    <citation type="submission" date="2018-07" db="EMBL/GenBank/DDBJ databases">
        <title>Dyadobacter roseus sp. nov., isolated from rose rhizosphere soil.</title>
        <authorList>
            <person name="Chen L."/>
        </authorList>
    </citation>
    <scope>NUCLEOTIDE SEQUENCE [LARGE SCALE GENOMIC DNA]</scope>
    <source>
        <strain evidence="5 6">RS19</strain>
    </source>
</reference>
<dbReference type="PANTHER" id="PTHR40094:SF1">
    <property type="entry name" value="UBIQUITIN DOMAIN-CONTAINING PROTEIN"/>
    <property type="match status" value="1"/>
</dbReference>